<protein>
    <recommendedName>
        <fullName evidence="3">Ty3 transposon capsid-like protein domain-containing protein</fullName>
    </recommendedName>
</protein>
<sequence>MSKIYKTVQKLPDQTDLAQLIKTQTEGAGMLEGVEDINTPAVGDKPSVHKGLSAVSVAAFLNNSQISQADKDIFIAMLQTRGSPMKSTNGVPKQKTIADIRYSLKSFDYFDGEGGNKVTMDTWARRLRFKIGKVQLQGADAVDLLGDLLTGSAANWFFDNIEKIPNYETKDFHFFVDLIVDKYKWKDYAIDKTERIKNHRIQTPEDVFKFEQLVSALGDGYFTDDAVKCLFISSLPEDLKLYAKLNVPISADAAYNWAIPLLQDRRIEKRSRSDNTYQQRKKIKVNKVNKKRSHFGKLGHDDSTCWTLHSKNDSKQV</sequence>
<name>G0W5N1_NAUDC</name>
<keyword evidence="2" id="KW-1185">Reference proteome</keyword>
<dbReference type="AlphaFoldDB" id="G0W5N1"/>
<dbReference type="KEGG" id="ndi:NDAI_0B00590"/>
<evidence type="ECO:0000313" key="2">
    <source>
        <dbReference type="Proteomes" id="UP000000689"/>
    </source>
</evidence>
<dbReference type="GeneID" id="11497667"/>
<gene>
    <name evidence="1" type="primary">NDAI0B00590</name>
    <name evidence="1" type="ordered locus">NDAI_0B00590</name>
</gene>
<evidence type="ECO:0000313" key="1">
    <source>
        <dbReference type="EMBL" id="CCD23092.1"/>
    </source>
</evidence>
<dbReference type="RefSeq" id="XP_003668335.1">
    <property type="nucleotide sequence ID" value="XM_003668287.1"/>
</dbReference>
<dbReference type="HOGENOM" id="CLU_877410_0_0_1"/>
<accession>G0W5N1</accession>
<dbReference type="Proteomes" id="UP000000689">
    <property type="component" value="Chromosome 2"/>
</dbReference>
<organism evidence="1 2">
    <name type="scientific">Naumovozyma dairenensis (strain ATCC 10597 / BCRC 20456 / CBS 421 / NBRC 0211 / NRRL Y-12639)</name>
    <name type="common">Saccharomyces dairenensis</name>
    <dbReference type="NCBI Taxonomy" id="1071378"/>
    <lineage>
        <taxon>Eukaryota</taxon>
        <taxon>Fungi</taxon>
        <taxon>Dikarya</taxon>
        <taxon>Ascomycota</taxon>
        <taxon>Saccharomycotina</taxon>
        <taxon>Saccharomycetes</taxon>
        <taxon>Saccharomycetales</taxon>
        <taxon>Saccharomycetaceae</taxon>
        <taxon>Naumovozyma</taxon>
    </lineage>
</organism>
<proteinExistence type="predicted"/>
<dbReference type="EMBL" id="HE580268">
    <property type="protein sequence ID" value="CCD23092.1"/>
    <property type="molecule type" value="Genomic_DNA"/>
</dbReference>
<reference evidence="1 2" key="1">
    <citation type="journal article" date="2011" name="Proc. Natl. Acad. Sci. U.S.A.">
        <title>Evolutionary erosion of yeast sex chromosomes by mating-type switching accidents.</title>
        <authorList>
            <person name="Gordon J.L."/>
            <person name="Armisen D."/>
            <person name="Proux-Wera E."/>
            <person name="Oheigeartaigh S.S."/>
            <person name="Byrne K.P."/>
            <person name="Wolfe K.H."/>
        </authorList>
    </citation>
    <scope>NUCLEOTIDE SEQUENCE [LARGE SCALE GENOMIC DNA]</scope>
    <source>
        <strain evidence="2">ATCC 10597 / BCRC 20456 / CBS 421 / NBRC 0211 / NRRL Y-12639</strain>
    </source>
</reference>
<evidence type="ECO:0008006" key="3">
    <source>
        <dbReference type="Google" id="ProtNLM"/>
    </source>
</evidence>